<feature type="transmembrane region" description="Helical" evidence="1">
    <location>
        <begin position="156"/>
        <end position="177"/>
    </location>
</feature>
<name>A0A7C4BAA4_THEPE</name>
<dbReference type="GO" id="GO:0005886">
    <property type="term" value="C:plasma membrane"/>
    <property type="evidence" value="ECO:0007669"/>
    <property type="project" value="TreeGrafter"/>
</dbReference>
<evidence type="ECO:0000259" key="2">
    <source>
        <dbReference type="Pfam" id="PF09335"/>
    </source>
</evidence>
<protein>
    <recommendedName>
        <fullName evidence="2">VTT domain-containing protein</fullName>
    </recommendedName>
</protein>
<sequence length="245" mass="26447">MLPAFILRAQGGIFNRLLLNDAVHPLLAWLYEIAQGVGGYLGIFVVSILGNLLPFFPIPYLAVVYFYGALIPGANPFTIGTISGFGAALGKMIIFLSSKHSRGIVLSRETAARYEKLGKLVGNYGALGVFIFAATPSPDDAVIIPLGLMNYDPLKFFVAVLLGKIVISTATVAAGVLVSQLGVNIVEGFLYSLVLFIVVMVIMYYIDWEKVLVVIGEEGFSGFLRRVRAEGFSQFVVKRSGSAKD</sequence>
<feature type="transmembrane region" description="Helical" evidence="1">
    <location>
        <begin position="77"/>
        <end position="96"/>
    </location>
</feature>
<dbReference type="AlphaFoldDB" id="A0A7C4BAA4"/>
<feature type="transmembrane region" description="Helical" evidence="1">
    <location>
        <begin position="117"/>
        <end position="136"/>
    </location>
</feature>
<evidence type="ECO:0000313" key="3">
    <source>
        <dbReference type="EMBL" id="HGI44121.1"/>
    </source>
</evidence>
<feature type="transmembrane region" description="Helical" evidence="1">
    <location>
        <begin position="189"/>
        <end position="206"/>
    </location>
</feature>
<dbReference type="EMBL" id="DTFI01000192">
    <property type="protein sequence ID" value="HGI44121.1"/>
    <property type="molecule type" value="Genomic_DNA"/>
</dbReference>
<dbReference type="InterPro" id="IPR051311">
    <property type="entry name" value="DedA_domain"/>
</dbReference>
<gene>
    <name evidence="3" type="ORF">ENV17_07035</name>
</gene>
<dbReference type="InterPro" id="IPR032816">
    <property type="entry name" value="VTT_dom"/>
</dbReference>
<keyword evidence="1" id="KW-0472">Membrane</keyword>
<dbReference type="PANTHER" id="PTHR42709">
    <property type="entry name" value="ALKALINE PHOSPHATASE LIKE PROTEIN"/>
    <property type="match status" value="1"/>
</dbReference>
<organism evidence="3">
    <name type="scientific">Thermofilum pendens</name>
    <dbReference type="NCBI Taxonomy" id="2269"/>
    <lineage>
        <taxon>Archaea</taxon>
        <taxon>Thermoproteota</taxon>
        <taxon>Thermoprotei</taxon>
        <taxon>Thermofilales</taxon>
        <taxon>Thermofilaceae</taxon>
        <taxon>Thermofilum</taxon>
    </lineage>
</organism>
<dbReference type="Pfam" id="PF09335">
    <property type="entry name" value="VTT_dom"/>
    <property type="match status" value="1"/>
</dbReference>
<accession>A0A7C4BAA4</accession>
<comment type="caution">
    <text evidence="3">The sequence shown here is derived from an EMBL/GenBank/DDBJ whole genome shotgun (WGS) entry which is preliminary data.</text>
</comment>
<keyword evidence="1" id="KW-1133">Transmembrane helix</keyword>
<keyword evidence="1" id="KW-0812">Transmembrane</keyword>
<dbReference type="PANTHER" id="PTHR42709:SF10">
    <property type="entry name" value="SNARE ASSOCIATED GOLGI PROTEIN"/>
    <property type="match status" value="1"/>
</dbReference>
<evidence type="ECO:0000256" key="1">
    <source>
        <dbReference type="SAM" id="Phobius"/>
    </source>
</evidence>
<reference evidence="3" key="1">
    <citation type="journal article" date="2020" name="mSystems">
        <title>Genome- and Community-Level Interaction Insights into Carbon Utilization and Element Cycling Functions of Hydrothermarchaeota in Hydrothermal Sediment.</title>
        <authorList>
            <person name="Zhou Z."/>
            <person name="Liu Y."/>
            <person name="Xu W."/>
            <person name="Pan J."/>
            <person name="Luo Z.H."/>
            <person name="Li M."/>
        </authorList>
    </citation>
    <scope>NUCLEOTIDE SEQUENCE [LARGE SCALE GENOMIC DNA]</scope>
    <source>
        <strain evidence="3">SpSt-735</strain>
    </source>
</reference>
<proteinExistence type="predicted"/>
<feature type="domain" description="VTT" evidence="2">
    <location>
        <begin position="58"/>
        <end position="175"/>
    </location>
</feature>